<dbReference type="EMBL" id="LAZR01018616">
    <property type="protein sequence ID" value="KKL95688.1"/>
    <property type="molecule type" value="Genomic_DNA"/>
</dbReference>
<evidence type="ECO:0008006" key="2">
    <source>
        <dbReference type="Google" id="ProtNLM"/>
    </source>
</evidence>
<reference evidence="1" key="1">
    <citation type="journal article" date="2015" name="Nature">
        <title>Complex archaea that bridge the gap between prokaryotes and eukaryotes.</title>
        <authorList>
            <person name="Spang A."/>
            <person name="Saw J.H."/>
            <person name="Jorgensen S.L."/>
            <person name="Zaremba-Niedzwiedzka K."/>
            <person name="Martijn J."/>
            <person name="Lind A.E."/>
            <person name="van Eijk R."/>
            <person name="Schleper C."/>
            <person name="Guy L."/>
            <person name="Ettema T.J."/>
        </authorList>
    </citation>
    <scope>NUCLEOTIDE SEQUENCE</scope>
</reference>
<evidence type="ECO:0000313" key="1">
    <source>
        <dbReference type="EMBL" id="KKL95688.1"/>
    </source>
</evidence>
<comment type="caution">
    <text evidence="1">The sequence shown here is derived from an EMBL/GenBank/DDBJ whole genome shotgun (WGS) entry which is preliminary data.</text>
</comment>
<proteinExistence type="predicted"/>
<organism evidence="1">
    <name type="scientific">marine sediment metagenome</name>
    <dbReference type="NCBI Taxonomy" id="412755"/>
    <lineage>
        <taxon>unclassified sequences</taxon>
        <taxon>metagenomes</taxon>
        <taxon>ecological metagenomes</taxon>
    </lineage>
</organism>
<gene>
    <name evidence="1" type="ORF">LCGC14_1852070</name>
</gene>
<sequence>MAQSTADVVASQQERVIPALKKMFNMDVGIFGKIAAKPGQKVSSRVTRIVLRTRAGGRSGAVNLAGGDLGRGTASKYDVATLAPRSARHALEINDDAMIQTGGKPQAVFDLLKEEIKQAMREFRKFFDRQFQTGGDGVLGEISASPGGNVFTLTVAPFFAQLFSERQKVSVYDTTLATKRGEMEIETIEEELNVINTDSTPGGTIVGDKLLPEGLAGATPSWYLGIPFHVSAAASGTWLGLNRATEPRIRSHAVAAASNALSPTHARTLLDKVKQRVGTEGFETGRWLWHIHPAQKKAWEDLAVLIERIDIGSGNKAVDLLPFNKYSISGIRLFENIHAARDRADLMALDDWIRVESQTINWYEKEGRRMFNPVDTTSGAPVAATLMYLIAFLEFANVNPPGSGAITGLAIPTGYTLL</sequence>
<dbReference type="AlphaFoldDB" id="A0A0F9GAB7"/>
<name>A0A0F9GAB7_9ZZZZ</name>
<protein>
    <recommendedName>
        <fullName evidence="2">Phage major capsid protein</fullName>
    </recommendedName>
</protein>
<accession>A0A0F9GAB7</accession>